<accession>A0A166ES72</accession>
<gene>
    <name evidence="12" type="ORF">FIBSPDRAFT_958249</name>
</gene>
<evidence type="ECO:0000313" key="13">
    <source>
        <dbReference type="Proteomes" id="UP000076532"/>
    </source>
</evidence>
<evidence type="ECO:0000256" key="7">
    <source>
        <dbReference type="ARBA" id="ARBA00022840"/>
    </source>
</evidence>
<dbReference type="InterPro" id="IPR017441">
    <property type="entry name" value="Protein_kinase_ATP_BS"/>
</dbReference>
<dbReference type="InterPro" id="IPR011009">
    <property type="entry name" value="Kinase-like_dom_sf"/>
</dbReference>
<evidence type="ECO:0000256" key="4">
    <source>
        <dbReference type="ARBA" id="ARBA00022692"/>
    </source>
</evidence>
<name>A0A166ES72_9AGAM</name>
<evidence type="ECO:0000256" key="10">
    <source>
        <dbReference type="PROSITE-ProRule" id="PRU10141"/>
    </source>
</evidence>
<keyword evidence="6" id="KW-0418">Kinase</keyword>
<dbReference type="PANTHER" id="PTHR24351">
    <property type="entry name" value="RIBOSOMAL PROTEIN S6 KINASE"/>
    <property type="match status" value="1"/>
</dbReference>
<feature type="binding site" evidence="10">
    <location>
        <position position="96"/>
    </location>
    <ligand>
        <name>ATP</name>
        <dbReference type="ChEBI" id="CHEBI:30616"/>
    </ligand>
</feature>
<protein>
    <submittedName>
        <fullName evidence="12">Kinase-like protein</fullName>
    </submittedName>
</protein>
<evidence type="ECO:0000256" key="3">
    <source>
        <dbReference type="ARBA" id="ARBA00022679"/>
    </source>
</evidence>
<organism evidence="12 13">
    <name type="scientific">Athelia psychrophila</name>
    <dbReference type="NCBI Taxonomy" id="1759441"/>
    <lineage>
        <taxon>Eukaryota</taxon>
        <taxon>Fungi</taxon>
        <taxon>Dikarya</taxon>
        <taxon>Basidiomycota</taxon>
        <taxon>Agaricomycotina</taxon>
        <taxon>Agaricomycetes</taxon>
        <taxon>Agaricomycetidae</taxon>
        <taxon>Atheliales</taxon>
        <taxon>Atheliaceae</taxon>
        <taxon>Athelia</taxon>
    </lineage>
</organism>
<dbReference type="Gene3D" id="1.20.1560.10">
    <property type="entry name" value="ABC transporter type 1, transmembrane domain"/>
    <property type="match status" value="1"/>
</dbReference>
<dbReference type="CDD" id="cd00030">
    <property type="entry name" value="C2"/>
    <property type="match status" value="1"/>
</dbReference>
<evidence type="ECO:0000256" key="5">
    <source>
        <dbReference type="ARBA" id="ARBA00022741"/>
    </source>
</evidence>
<keyword evidence="7 10" id="KW-0067">ATP-binding</keyword>
<dbReference type="OrthoDB" id="193860at2759"/>
<evidence type="ECO:0000256" key="1">
    <source>
        <dbReference type="ARBA" id="ARBA00022527"/>
    </source>
</evidence>
<reference evidence="12 13" key="1">
    <citation type="journal article" date="2016" name="Mol. Biol. Evol.">
        <title>Comparative Genomics of Early-Diverging Mushroom-Forming Fungi Provides Insights into the Origins of Lignocellulose Decay Capabilities.</title>
        <authorList>
            <person name="Nagy L.G."/>
            <person name="Riley R."/>
            <person name="Tritt A."/>
            <person name="Adam C."/>
            <person name="Daum C."/>
            <person name="Floudas D."/>
            <person name="Sun H."/>
            <person name="Yadav J.S."/>
            <person name="Pangilinan J."/>
            <person name="Larsson K.H."/>
            <person name="Matsuura K."/>
            <person name="Barry K."/>
            <person name="Labutti K."/>
            <person name="Kuo R."/>
            <person name="Ohm R.A."/>
            <person name="Bhattacharya S.S."/>
            <person name="Shirouzu T."/>
            <person name="Yoshinaga Y."/>
            <person name="Martin F.M."/>
            <person name="Grigoriev I.V."/>
            <person name="Hibbett D.S."/>
        </authorList>
    </citation>
    <scope>NUCLEOTIDE SEQUENCE [LARGE SCALE GENOMIC DNA]</scope>
    <source>
        <strain evidence="12 13">CBS 109695</strain>
    </source>
</reference>
<evidence type="ECO:0000256" key="8">
    <source>
        <dbReference type="ARBA" id="ARBA00022989"/>
    </source>
</evidence>
<dbReference type="PROSITE" id="PS00107">
    <property type="entry name" value="PROTEIN_KINASE_ATP"/>
    <property type="match status" value="1"/>
</dbReference>
<dbReference type="SUPFAM" id="SSF56112">
    <property type="entry name" value="Protein kinase-like (PK-like)"/>
    <property type="match status" value="1"/>
</dbReference>
<dbReference type="SMART" id="SM00220">
    <property type="entry name" value="S_TKc"/>
    <property type="match status" value="1"/>
</dbReference>
<evidence type="ECO:0000313" key="12">
    <source>
        <dbReference type="EMBL" id="KZP16054.1"/>
    </source>
</evidence>
<dbReference type="Pfam" id="PF00069">
    <property type="entry name" value="Pkinase"/>
    <property type="match status" value="1"/>
</dbReference>
<keyword evidence="2" id="KW-0597">Phosphoprotein</keyword>
<dbReference type="Pfam" id="PF00664">
    <property type="entry name" value="ABC_membrane"/>
    <property type="match status" value="1"/>
</dbReference>
<keyword evidence="3" id="KW-0808">Transferase</keyword>
<sequence>LSGIYDFANYPTCAPSSESGDEGIVASLSLSSLASSEADEVSNSKIAVTAVSARNRGSAIISHAGVTYTLRSVLGCGGFARVVQASTSLGEQVAIKICRKQTAKHRPAGFLRGMILNERDILVKTATAPRPFLTQPLACFQDAEHVYFVMRMYALNLSQLIHAHALHARPRQTKIFAAELVLGLESLHGLGVVHRDLKPDNIMVTAHGHLAVGDFGLGCLFAHAVRPAAHMTTGCGSTGYMAPEVLSPRRRREGYTGAVDVWGYGMILAEMHLGRRCVDPGSAEAAVLDKTLPATIHGEIDSEVGGRDVLAADLLHRLLSVDASDRPSWAAVRRHAYFADVDWDAVEAREVAGDLPEMIINLEPYSPPPQFTGKKVELEDGGADGIFVSWVLKDSTQLTCEAVGATRTVASLTREDQCFEQYIELLEGLFKTSNRITFWSHMLYSHSQAMSLLDIALSFLYSSRFISNLNLEFSICGFFVGLRSNRGYHSGRFGGDSAAGCGLGDLQAACVLHLQRMPGHRNPFGISGLVDTIQGWGRKTKSKGDNMSEVTKRLAGSAEYDIPMVDLVIQFIGANGLPKMDVVGSADPYFIAKLDDHCHFVCVCCRYRGKRR</sequence>
<dbReference type="AlphaFoldDB" id="A0A166ES72"/>
<feature type="non-terminal residue" evidence="12">
    <location>
        <position position="1"/>
    </location>
</feature>
<dbReference type="SUPFAM" id="SSF90123">
    <property type="entry name" value="ABC transporter transmembrane region"/>
    <property type="match status" value="1"/>
</dbReference>
<keyword evidence="8" id="KW-1133">Transmembrane helix</keyword>
<keyword evidence="4" id="KW-0812">Transmembrane</keyword>
<dbReference type="GO" id="GO:0140359">
    <property type="term" value="F:ABC-type transporter activity"/>
    <property type="evidence" value="ECO:0007669"/>
    <property type="project" value="InterPro"/>
</dbReference>
<dbReference type="Proteomes" id="UP000076532">
    <property type="component" value="Unassembled WGS sequence"/>
</dbReference>
<keyword evidence="9" id="KW-0472">Membrane</keyword>
<dbReference type="PROSITE" id="PS00108">
    <property type="entry name" value="PROTEIN_KINASE_ST"/>
    <property type="match status" value="1"/>
</dbReference>
<evidence type="ECO:0000256" key="6">
    <source>
        <dbReference type="ARBA" id="ARBA00022777"/>
    </source>
</evidence>
<dbReference type="GO" id="GO:0016020">
    <property type="term" value="C:membrane"/>
    <property type="evidence" value="ECO:0007669"/>
    <property type="project" value="InterPro"/>
</dbReference>
<dbReference type="GO" id="GO:0005524">
    <property type="term" value="F:ATP binding"/>
    <property type="evidence" value="ECO:0007669"/>
    <property type="project" value="UniProtKB-UniRule"/>
</dbReference>
<dbReference type="Gene3D" id="3.30.200.20">
    <property type="entry name" value="Phosphorylase Kinase, domain 1"/>
    <property type="match status" value="1"/>
</dbReference>
<evidence type="ECO:0000256" key="9">
    <source>
        <dbReference type="ARBA" id="ARBA00023136"/>
    </source>
</evidence>
<dbReference type="STRING" id="436010.A0A166ES72"/>
<dbReference type="InterPro" id="IPR036640">
    <property type="entry name" value="ABC1_TM_sf"/>
</dbReference>
<dbReference type="InterPro" id="IPR000719">
    <property type="entry name" value="Prot_kinase_dom"/>
</dbReference>
<evidence type="ECO:0000256" key="2">
    <source>
        <dbReference type="ARBA" id="ARBA00022553"/>
    </source>
</evidence>
<dbReference type="PROSITE" id="PS50011">
    <property type="entry name" value="PROTEIN_KINASE_DOM"/>
    <property type="match status" value="1"/>
</dbReference>
<dbReference type="SUPFAM" id="SSF49562">
    <property type="entry name" value="C2 domain (Calcium/lipid-binding domain, CaLB)"/>
    <property type="match status" value="1"/>
</dbReference>
<feature type="domain" description="Protein kinase" evidence="11">
    <location>
        <begin position="68"/>
        <end position="338"/>
    </location>
</feature>
<keyword evidence="5 10" id="KW-0547">Nucleotide-binding</keyword>
<dbReference type="InterPro" id="IPR011527">
    <property type="entry name" value="ABC1_TM_dom"/>
</dbReference>
<evidence type="ECO:0000259" key="11">
    <source>
        <dbReference type="PROSITE" id="PS50011"/>
    </source>
</evidence>
<dbReference type="Gene3D" id="1.10.510.10">
    <property type="entry name" value="Transferase(Phosphotransferase) domain 1"/>
    <property type="match status" value="1"/>
</dbReference>
<proteinExistence type="predicted"/>
<dbReference type="EMBL" id="KV417597">
    <property type="protein sequence ID" value="KZP16054.1"/>
    <property type="molecule type" value="Genomic_DNA"/>
</dbReference>
<keyword evidence="1" id="KW-0723">Serine/threonine-protein kinase</keyword>
<keyword evidence="13" id="KW-1185">Reference proteome</keyword>
<dbReference type="InterPro" id="IPR008271">
    <property type="entry name" value="Ser/Thr_kinase_AS"/>
</dbReference>
<dbReference type="GO" id="GO:0004674">
    <property type="term" value="F:protein serine/threonine kinase activity"/>
    <property type="evidence" value="ECO:0007669"/>
    <property type="project" value="UniProtKB-KW"/>
</dbReference>
<dbReference type="InterPro" id="IPR035892">
    <property type="entry name" value="C2_domain_sf"/>
</dbReference>